<feature type="transmembrane region" description="Helical" evidence="1">
    <location>
        <begin position="43"/>
        <end position="59"/>
    </location>
</feature>
<evidence type="ECO:0000313" key="3">
    <source>
        <dbReference type="Proteomes" id="UP000610960"/>
    </source>
</evidence>
<evidence type="ECO:0008006" key="4">
    <source>
        <dbReference type="Google" id="ProtNLM"/>
    </source>
</evidence>
<proteinExistence type="predicted"/>
<feature type="transmembrane region" description="Helical" evidence="1">
    <location>
        <begin position="66"/>
        <end position="84"/>
    </location>
</feature>
<sequence>MAIGIKKSLHRSPLRLSLLAVLSAAAVSLELLRIEFPFPLAPFLKYDLVGVPLLLLALLSGRRDALLGASITAIAIFLATGDPVGASMKWLAEVATFIPFASIYGYGGKIRTAAASAVAVASRVAVMDVANIAVTPYWLMIFAHACSTYAQCLTSVEVLLPVISIFNASLALIYIAITVPLYEYIARYLRSQLWELR</sequence>
<evidence type="ECO:0000256" key="1">
    <source>
        <dbReference type="SAM" id="Phobius"/>
    </source>
</evidence>
<organism evidence="2 3">
    <name type="scientific">Thermocladium modestius</name>
    <dbReference type="NCBI Taxonomy" id="62609"/>
    <lineage>
        <taxon>Archaea</taxon>
        <taxon>Thermoproteota</taxon>
        <taxon>Thermoprotei</taxon>
        <taxon>Thermoproteales</taxon>
        <taxon>Thermoproteaceae</taxon>
        <taxon>Thermocladium</taxon>
    </lineage>
</organism>
<dbReference type="Proteomes" id="UP000610960">
    <property type="component" value="Unassembled WGS sequence"/>
</dbReference>
<dbReference type="OrthoDB" id="28181at2157"/>
<comment type="caution">
    <text evidence="2">The sequence shown here is derived from an EMBL/GenBank/DDBJ whole genome shotgun (WGS) entry which is preliminary data.</text>
</comment>
<gene>
    <name evidence="2" type="ORF">GCM10007981_18490</name>
</gene>
<dbReference type="PANTHER" id="PTHR38438:SF1">
    <property type="entry name" value="RIBOFLAVIN TRANSPORTER RIBU"/>
    <property type="match status" value="1"/>
</dbReference>
<keyword evidence="1" id="KW-0472">Membrane</keyword>
<dbReference type="RefSeq" id="WP_188597108.1">
    <property type="nucleotide sequence ID" value="NZ_BMNL01000004.1"/>
</dbReference>
<keyword evidence="1" id="KW-1133">Transmembrane helix</keyword>
<name>A0A830GYG1_9CREN</name>
<dbReference type="EMBL" id="BMNL01000004">
    <property type="protein sequence ID" value="GGP22436.1"/>
    <property type="molecule type" value="Genomic_DNA"/>
</dbReference>
<evidence type="ECO:0000313" key="2">
    <source>
        <dbReference type="EMBL" id="GGP22436.1"/>
    </source>
</evidence>
<protein>
    <recommendedName>
        <fullName evidence="4">Rod shape-determining protein MreD</fullName>
    </recommendedName>
</protein>
<dbReference type="GO" id="GO:0005886">
    <property type="term" value="C:plasma membrane"/>
    <property type="evidence" value="ECO:0007669"/>
    <property type="project" value="InterPro"/>
</dbReference>
<feature type="transmembrane region" description="Helical" evidence="1">
    <location>
        <begin position="90"/>
        <end position="107"/>
    </location>
</feature>
<feature type="transmembrane region" description="Helical" evidence="1">
    <location>
        <begin position="114"/>
        <end position="138"/>
    </location>
</feature>
<reference evidence="2" key="1">
    <citation type="journal article" date="2014" name="Int. J. Syst. Evol. Microbiol.">
        <title>Complete genome sequence of Corynebacterium casei LMG S-19264T (=DSM 44701T), isolated from a smear-ripened cheese.</title>
        <authorList>
            <consortium name="US DOE Joint Genome Institute (JGI-PGF)"/>
            <person name="Walter F."/>
            <person name="Albersmeier A."/>
            <person name="Kalinowski J."/>
            <person name="Ruckert C."/>
        </authorList>
    </citation>
    <scope>NUCLEOTIDE SEQUENCE</scope>
    <source>
        <strain evidence="2">JCM 10088</strain>
    </source>
</reference>
<dbReference type="GO" id="GO:0032217">
    <property type="term" value="F:riboflavin transmembrane transporter activity"/>
    <property type="evidence" value="ECO:0007669"/>
    <property type="project" value="InterPro"/>
</dbReference>
<dbReference type="AlphaFoldDB" id="A0A830GYG1"/>
<keyword evidence="3" id="KW-1185">Reference proteome</keyword>
<reference evidence="2" key="2">
    <citation type="submission" date="2020-09" db="EMBL/GenBank/DDBJ databases">
        <authorList>
            <person name="Sun Q."/>
            <person name="Ohkuma M."/>
        </authorList>
    </citation>
    <scope>NUCLEOTIDE SEQUENCE</scope>
    <source>
        <strain evidence="2">JCM 10088</strain>
    </source>
</reference>
<dbReference type="PANTHER" id="PTHR38438">
    <property type="entry name" value="RIBOFLAVIN TRANSPORTER RIBU"/>
    <property type="match status" value="1"/>
</dbReference>
<dbReference type="InterPro" id="IPR025720">
    <property type="entry name" value="RibU"/>
</dbReference>
<accession>A0A830GYG1</accession>
<dbReference type="Gene3D" id="1.10.1760.20">
    <property type="match status" value="1"/>
</dbReference>
<feature type="transmembrane region" description="Helical" evidence="1">
    <location>
        <begin position="158"/>
        <end position="182"/>
    </location>
</feature>
<keyword evidence="1" id="KW-0812">Transmembrane</keyword>